<evidence type="ECO:0000256" key="1">
    <source>
        <dbReference type="SAM" id="MobiDB-lite"/>
    </source>
</evidence>
<feature type="compositionally biased region" description="Polar residues" evidence="1">
    <location>
        <begin position="48"/>
        <end position="62"/>
    </location>
</feature>
<name>A0ABR2KKH0_9EUKA</name>
<gene>
    <name evidence="2" type="ORF">M9Y10_028860</name>
</gene>
<evidence type="ECO:0000313" key="2">
    <source>
        <dbReference type="EMBL" id="KAK8891640.1"/>
    </source>
</evidence>
<dbReference type="EMBL" id="JAPFFF010000004">
    <property type="protein sequence ID" value="KAK8891640.1"/>
    <property type="molecule type" value="Genomic_DNA"/>
</dbReference>
<evidence type="ECO:0000313" key="3">
    <source>
        <dbReference type="Proteomes" id="UP001470230"/>
    </source>
</evidence>
<reference evidence="2 3" key="1">
    <citation type="submission" date="2024-04" db="EMBL/GenBank/DDBJ databases">
        <title>Tritrichomonas musculus Genome.</title>
        <authorList>
            <person name="Alves-Ferreira E."/>
            <person name="Grigg M."/>
            <person name="Lorenzi H."/>
            <person name="Galac M."/>
        </authorList>
    </citation>
    <scope>NUCLEOTIDE SEQUENCE [LARGE SCALE GENOMIC DNA]</scope>
    <source>
        <strain evidence="2 3">EAF2021</strain>
    </source>
</reference>
<accession>A0ABR2KKH0</accession>
<feature type="region of interest" description="Disordered" evidence="1">
    <location>
        <begin position="1"/>
        <end position="23"/>
    </location>
</feature>
<proteinExistence type="predicted"/>
<organism evidence="2 3">
    <name type="scientific">Tritrichomonas musculus</name>
    <dbReference type="NCBI Taxonomy" id="1915356"/>
    <lineage>
        <taxon>Eukaryota</taxon>
        <taxon>Metamonada</taxon>
        <taxon>Parabasalia</taxon>
        <taxon>Tritrichomonadida</taxon>
        <taxon>Tritrichomonadidae</taxon>
        <taxon>Tritrichomonas</taxon>
    </lineage>
</organism>
<protein>
    <submittedName>
        <fullName evidence="2">Uncharacterized protein</fullName>
    </submittedName>
</protein>
<comment type="caution">
    <text evidence="2">The sequence shown here is derived from an EMBL/GenBank/DDBJ whole genome shotgun (WGS) entry which is preliminary data.</text>
</comment>
<keyword evidence="3" id="KW-1185">Reference proteome</keyword>
<feature type="region of interest" description="Disordered" evidence="1">
    <location>
        <begin position="39"/>
        <end position="77"/>
    </location>
</feature>
<dbReference type="Proteomes" id="UP001470230">
    <property type="component" value="Unassembled WGS sequence"/>
</dbReference>
<sequence length="77" mass="8552">MSNPSSPRGKPESPSPFLRSPTINASSVTFNIEPESIAHSIKRCKPPRNQTFRKLNASQSSPVFPIMELRSKEQAVE</sequence>